<dbReference type="GO" id="GO:0016020">
    <property type="term" value="C:membrane"/>
    <property type="evidence" value="ECO:0007669"/>
    <property type="project" value="InterPro"/>
</dbReference>
<feature type="transmembrane region" description="Helical" evidence="1">
    <location>
        <begin position="258"/>
        <end position="276"/>
    </location>
</feature>
<dbReference type="PANTHER" id="PTHR22911">
    <property type="entry name" value="ACYL-MALONYL CONDENSING ENZYME-RELATED"/>
    <property type="match status" value="1"/>
</dbReference>
<dbReference type="AlphaFoldDB" id="A0A101HQW3"/>
<feature type="transmembrane region" description="Helical" evidence="1">
    <location>
        <begin position="91"/>
        <end position="112"/>
    </location>
</feature>
<keyword evidence="1" id="KW-0812">Transmembrane</keyword>
<name>A0A101HQW3_9BACT</name>
<gene>
    <name evidence="3" type="ORF">XD94_0767</name>
</gene>
<feature type="transmembrane region" description="Helical" evidence="1">
    <location>
        <begin position="149"/>
        <end position="165"/>
    </location>
</feature>
<sequence length="300" mass="32279">MIRGNKKSIKAKSAFFLVITGLLWSTGGLLIKNVDSNPLAISGMRSIIASLVILVALGKPKFTWSFSQIASALAYTITVILFVSANKMTTAANAILLQSTAPIYVALLSAWILKEEVRLLDWITIVTVFGGMALFFFENLDSRGMVGNIMAVASGVTFALFNVFMRLQKDGSPMESVLLGNILTAVIGIPFLIGSLPSLSGWVNLIILGVAQLGLSYVFYSEAIKHSTALEAVLILMIEPILSPVWVFLFIGEVPGKLPMIGGAIVIGGITIRFIARGLSGKPIALKYAAARSLFRRNRL</sequence>
<keyword evidence="1" id="KW-1133">Transmembrane helix</keyword>
<dbReference type="InterPro" id="IPR000620">
    <property type="entry name" value="EamA_dom"/>
</dbReference>
<feature type="transmembrane region" description="Helical" evidence="1">
    <location>
        <begin position="177"/>
        <end position="196"/>
    </location>
</feature>
<dbReference type="Pfam" id="PF00892">
    <property type="entry name" value="EamA"/>
    <property type="match status" value="2"/>
</dbReference>
<dbReference type="PATRIC" id="fig|1184387.3.peg.1155"/>
<reference evidence="4" key="1">
    <citation type="journal article" date="2015" name="MBio">
        <title>Genome-Resolved Metagenomic Analysis Reveals Roles for Candidate Phyla and Other Microbial Community Members in Biogeochemical Transformations in Oil Reservoirs.</title>
        <authorList>
            <person name="Hu P."/>
            <person name="Tom L."/>
            <person name="Singh A."/>
            <person name="Thomas B.C."/>
            <person name="Baker B.J."/>
            <person name="Piceno Y.M."/>
            <person name="Andersen G.L."/>
            <person name="Banfield J.F."/>
        </authorList>
    </citation>
    <scope>NUCLEOTIDE SEQUENCE [LARGE SCALE GENOMIC DNA]</scope>
</reference>
<accession>A0A101HQW3</accession>
<evidence type="ECO:0000256" key="1">
    <source>
        <dbReference type="SAM" id="Phobius"/>
    </source>
</evidence>
<dbReference type="InterPro" id="IPR037185">
    <property type="entry name" value="EmrE-like"/>
</dbReference>
<feature type="transmembrane region" description="Helical" evidence="1">
    <location>
        <begin position="119"/>
        <end position="137"/>
    </location>
</feature>
<feature type="domain" description="EamA" evidence="2">
    <location>
        <begin position="13"/>
        <end position="136"/>
    </location>
</feature>
<evidence type="ECO:0000313" key="3">
    <source>
        <dbReference type="EMBL" id="KUK80790.1"/>
    </source>
</evidence>
<feature type="transmembrane region" description="Helical" evidence="1">
    <location>
        <begin position="12"/>
        <end position="31"/>
    </location>
</feature>
<feature type="domain" description="EamA" evidence="2">
    <location>
        <begin position="146"/>
        <end position="272"/>
    </location>
</feature>
<feature type="transmembrane region" description="Helical" evidence="1">
    <location>
        <begin position="37"/>
        <end position="57"/>
    </location>
</feature>
<feature type="transmembrane region" description="Helical" evidence="1">
    <location>
        <begin position="232"/>
        <end position="252"/>
    </location>
</feature>
<dbReference type="EMBL" id="LGGP01000111">
    <property type="protein sequence ID" value="KUK80790.1"/>
    <property type="molecule type" value="Genomic_DNA"/>
</dbReference>
<dbReference type="SUPFAM" id="SSF103481">
    <property type="entry name" value="Multidrug resistance efflux transporter EmrE"/>
    <property type="match status" value="2"/>
</dbReference>
<proteinExistence type="predicted"/>
<dbReference type="Proteomes" id="UP000054092">
    <property type="component" value="Unassembled WGS sequence"/>
</dbReference>
<keyword evidence="1" id="KW-0472">Membrane</keyword>
<comment type="caution">
    <text evidence="3">The sequence shown here is derived from an EMBL/GenBank/DDBJ whole genome shotgun (WGS) entry which is preliminary data.</text>
</comment>
<dbReference type="PANTHER" id="PTHR22911:SF79">
    <property type="entry name" value="MOBA-LIKE NTP TRANSFERASE DOMAIN-CONTAINING PROTEIN"/>
    <property type="match status" value="1"/>
</dbReference>
<protein>
    <recommendedName>
        <fullName evidence="2">EamA domain-containing protein</fullName>
    </recommendedName>
</protein>
<feature type="transmembrane region" description="Helical" evidence="1">
    <location>
        <begin position="64"/>
        <end position="85"/>
    </location>
</feature>
<evidence type="ECO:0000259" key="2">
    <source>
        <dbReference type="Pfam" id="PF00892"/>
    </source>
</evidence>
<organism evidence="3 4">
    <name type="scientific">Mesotoga prima</name>
    <dbReference type="NCBI Taxonomy" id="1184387"/>
    <lineage>
        <taxon>Bacteria</taxon>
        <taxon>Thermotogati</taxon>
        <taxon>Thermotogota</taxon>
        <taxon>Thermotogae</taxon>
        <taxon>Kosmotogales</taxon>
        <taxon>Kosmotogaceae</taxon>
        <taxon>Mesotoga</taxon>
    </lineage>
</organism>
<evidence type="ECO:0000313" key="4">
    <source>
        <dbReference type="Proteomes" id="UP000054092"/>
    </source>
</evidence>
<feature type="transmembrane region" description="Helical" evidence="1">
    <location>
        <begin position="202"/>
        <end position="220"/>
    </location>
</feature>